<dbReference type="AlphaFoldDB" id="U6MWH9"/>
<dbReference type="Proteomes" id="UP000030754">
    <property type="component" value="Unassembled WGS sequence"/>
</dbReference>
<feature type="chain" id="PRO_5004675520" evidence="1">
    <location>
        <begin position="17"/>
        <end position="226"/>
    </location>
</feature>
<dbReference type="VEuPathDB" id="ToxoDB:ENH_00035180"/>
<keyword evidence="1" id="KW-0732">Signal</keyword>
<evidence type="ECO:0000256" key="1">
    <source>
        <dbReference type="SAM" id="SignalP"/>
    </source>
</evidence>
<organism evidence="2 3">
    <name type="scientific">Eimeria necatrix</name>
    <dbReference type="NCBI Taxonomy" id="51315"/>
    <lineage>
        <taxon>Eukaryota</taxon>
        <taxon>Sar</taxon>
        <taxon>Alveolata</taxon>
        <taxon>Apicomplexa</taxon>
        <taxon>Conoidasida</taxon>
        <taxon>Coccidia</taxon>
        <taxon>Eucoccidiorida</taxon>
        <taxon>Eimeriorina</taxon>
        <taxon>Eimeriidae</taxon>
        <taxon>Eimeria</taxon>
    </lineage>
</organism>
<keyword evidence="3" id="KW-1185">Reference proteome</keyword>
<dbReference type="RefSeq" id="XP_013435840.1">
    <property type="nucleotide sequence ID" value="XM_013580386.1"/>
</dbReference>
<reference evidence="2" key="2">
    <citation type="submission" date="2013-10" db="EMBL/GenBank/DDBJ databases">
        <authorList>
            <person name="Aslett M."/>
        </authorList>
    </citation>
    <scope>NUCLEOTIDE SEQUENCE [LARGE SCALE GENOMIC DNA]</scope>
    <source>
        <strain evidence="2">Houghton</strain>
    </source>
</reference>
<feature type="signal peptide" evidence="1">
    <location>
        <begin position="1"/>
        <end position="16"/>
    </location>
</feature>
<evidence type="ECO:0000313" key="2">
    <source>
        <dbReference type="EMBL" id="CDJ67373.1"/>
    </source>
</evidence>
<protein>
    <submittedName>
        <fullName evidence="2">Uncharacterized protein</fullName>
    </submittedName>
</protein>
<gene>
    <name evidence="2" type="ORF">ENH_00035180</name>
</gene>
<reference evidence="2" key="1">
    <citation type="submission" date="2013-10" db="EMBL/GenBank/DDBJ databases">
        <title>Genomic analysis of the causative agents of coccidiosis in chickens.</title>
        <authorList>
            <person name="Reid A.J."/>
            <person name="Blake D."/>
            <person name="Billington K."/>
            <person name="Browne H."/>
            <person name="Dunn M."/>
            <person name="Hung S."/>
            <person name="Kawahara F."/>
            <person name="Miranda-Saavedra D."/>
            <person name="Mourier T."/>
            <person name="Nagra H."/>
            <person name="Otto T.D."/>
            <person name="Rawlings N."/>
            <person name="Sanchez A."/>
            <person name="Sanders M."/>
            <person name="Subramaniam C."/>
            <person name="Tay Y."/>
            <person name="Dear P."/>
            <person name="Doerig C."/>
            <person name="Gruber A."/>
            <person name="Parkinson J."/>
            <person name="Shirley M."/>
            <person name="Wan K.L."/>
            <person name="Berriman M."/>
            <person name="Tomley F."/>
            <person name="Pain A."/>
        </authorList>
    </citation>
    <scope>NUCLEOTIDE SEQUENCE [LARGE SCALE GENOMIC DNA]</scope>
    <source>
        <strain evidence="2">Houghton</strain>
    </source>
</reference>
<proteinExistence type="predicted"/>
<dbReference type="OrthoDB" id="359569at2759"/>
<evidence type="ECO:0000313" key="3">
    <source>
        <dbReference type="Proteomes" id="UP000030754"/>
    </source>
</evidence>
<dbReference type="GeneID" id="25473682"/>
<dbReference type="EMBL" id="HG724353">
    <property type="protein sequence ID" value="CDJ67373.1"/>
    <property type="molecule type" value="Genomic_DNA"/>
</dbReference>
<accession>U6MWH9</accession>
<name>U6MWH9_9EIME</name>
<sequence>MPEVLVFALLHSFGSAWQMAEEAKEAEGCVTDFSCVSKAHASHLEFVSESFNSVLNFFKGPLARVLGCRDLTGKHPASTATRPRYCETSKSFEFYPESAHSGPARAMRSTLAPRALATTPGLAPRALDCGQTGRLARLVRSEGPSFSLRKTQQMAAAALGNYSGICPLVANFSGFSEAAKRSWSYFTKDMKRSFEHSCQAHFPCENTCEKEYADPCPKGKHAESGF</sequence>